<dbReference type="EMBL" id="CP000153">
    <property type="protein sequence ID" value="ABB45191.1"/>
    <property type="molecule type" value="Genomic_DNA"/>
</dbReference>
<gene>
    <name evidence="2" type="ordered locus">Suden_1917</name>
</gene>
<dbReference type="HOGENOM" id="CLU_048888_0_0_7"/>
<dbReference type="AlphaFoldDB" id="Q30P90"/>
<keyword evidence="1" id="KW-0732">Signal</keyword>
<protein>
    <recommendedName>
        <fullName evidence="4">Outer membrane porin</fullName>
    </recommendedName>
</protein>
<organism evidence="2 3">
    <name type="scientific">Sulfurimonas denitrificans (strain ATCC 33889 / DSM 1251)</name>
    <name type="common">Thiomicrospira denitrificans (strain ATCC 33889 / DSM 1251)</name>
    <dbReference type="NCBI Taxonomy" id="326298"/>
    <lineage>
        <taxon>Bacteria</taxon>
        <taxon>Pseudomonadati</taxon>
        <taxon>Campylobacterota</taxon>
        <taxon>Epsilonproteobacteria</taxon>
        <taxon>Campylobacterales</taxon>
        <taxon>Sulfurimonadaceae</taxon>
        <taxon>Sulfurimonas</taxon>
    </lineage>
</organism>
<dbReference type="STRING" id="326298.Suden_1917"/>
<dbReference type="KEGG" id="tdn:Suden_1917"/>
<dbReference type="SUPFAM" id="SSF56935">
    <property type="entry name" value="Porins"/>
    <property type="match status" value="1"/>
</dbReference>
<evidence type="ECO:0000313" key="2">
    <source>
        <dbReference type="EMBL" id="ABB45191.1"/>
    </source>
</evidence>
<accession>Q30P90</accession>
<keyword evidence="3" id="KW-1185">Reference proteome</keyword>
<evidence type="ECO:0008006" key="4">
    <source>
        <dbReference type="Google" id="ProtNLM"/>
    </source>
</evidence>
<name>Q30P90_SULDN</name>
<proteinExistence type="predicted"/>
<reference evidence="2 3" key="1">
    <citation type="journal article" date="2008" name="Appl. Environ. Microbiol.">
        <title>Genome of the epsilonproteobacterial chemolithoautotroph Sulfurimonas denitrificans.</title>
        <authorList>
            <person name="Sievert S.M."/>
            <person name="Scott K.M."/>
            <person name="Klotz M.G."/>
            <person name="Chain P.S.G."/>
            <person name="Hauser L.J."/>
            <person name="Hemp J."/>
            <person name="Huegler M."/>
            <person name="Land M."/>
            <person name="Lapidus A."/>
            <person name="Larimer F.W."/>
            <person name="Lucas S."/>
            <person name="Malfatti S.A."/>
            <person name="Meyer F."/>
            <person name="Paulsen I.T."/>
            <person name="Ren Q."/>
            <person name="Simon J."/>
            <person name="Bailey K."/>
            <person name="Diaz E."/>
            <person name="Fitzpatrick K.A."/>
            <person name="Glover B."/>
            <person name="Gwatney N."/>
            <person name="Korajkic A."/>
            <person name="Long A."/>
            <person name="Mobberley J.M."/>
            <person name="Pantry S.N."/>
            <person name="Pazder G."/>
            <person name="Peterson S."/>
            <person name="Quintanilla J.D."/>
            <person name="Sprinkle R."/>
            <person name="Stephens J."/>
            <person name="Thomas P."/>
            <person name="Vaughn R."/>
            <person name="Weber M.J."/>
            <person name="Wooten L.L."/>
        </authorList>
    </citation>
    <scope>NUCLEOTIDE SEQUENCE [LARGE SCALE GENOMIC DNA]</scope>
    <source>
        <strain evidence="3">ATCC 33889 / DSM 1251</strain>
    </source>
</reference>
<dbReference type="Proteomes" id="UP000002714">
    <property type="component" value="Chromosome"/>
</dbReference>
<feature type="signal peptide" evidence="1">
    <location>
        <begin position="1"/>
        <end position="21"/>
    </location>
</feature>
<evidence type="ECO:0000256" key="1">
    <source>
        <dbReference type="SAM" id="SignalP"/>
    </source>
</evidence>
<dbReference type="InterPro" id="IPR023614">
    <property type="entry name" value="Porin_dom_sf"/>
</dbReference>
<dbReference type="eggNOG" id="COG4773">
    <property type="taxonomic scope" value="Bacteria"/>
</dbReference>
<evidence type="ECO:0000313" key="3">
    <source>
        <dbReference type="Proteomes" id="UP000002714"/>
    </source>
</evidence>
<sequence>MRKLVKMSIVVASLVATSAMAADKGIDIAVTGQAALYYQTVAGNGNGEKDLFDSSKSRANAGLQLNLDADLKNNFTFGSQITYLGTSGLEKNVVGNTMQDINAKAGSTGINDDIYLSQLYIAKKIANTTVKIGRQELPMSLSPFAYSEDWNVFKNTFDAILAVNTDLPDTTVVGAYVSGGNYNAPASNMAQFGDLKVAGMDIDGTAYMLTVQNKSLPMATVTATYYGLQNIATAVDADVLWGDVTISDKSLPMGLKVGVQGGSIMPDSASNLKDTNAFGARISIKPMDPLTLCVAYSNVNDGDVPLVNVGGVKTPLYTQMIANQDPISKDADTIMVKADYNMGDFGAITLQDAFTSAGSKNRENAGRTAGKNADYNDLELVYKIKAGGVQYFAAIANRTWSEEKVANSQDSENWIRVWGRYNF</sequence>
<dbReference type="Gene3D" id="2.40.160.10">
    <property type="entry name" value="Porin"/>
    <property type="match status" value="1"/>
</dbReference>
<dbReference type="SMR" id="Q30P90"/>
<dbReference type="RefSeq" id="WP_011373531.1">
    <property type="nucleotide sequence ID" value="NC_007575.1"/>
</dbReference>
<feature type="chain" id="PRO_5004219704" description="Outer membrane porin" evidence="1">
    <location>
        <begin position="22"/>
        <end position="423"/>
    </location>
</feature>